<dbReference type="InterPro" id="IPR015500">
    <property type="entry name" value="Peptidase_S8_subtilisin-rel"/>
</dbReference>
<feature type="compositionally biased region" description="Low complexity" evidence="11">
    <location>
        <begin position="307"/>
        <end position="329"/>
    </location>
</feature>
<evidence type="ECO:0000256" key="7">
    <source>
        <dbReference type="ARBA" id="ARBA00022825"/>
    </source>
</evidence>
<dbReference type="InterPro" id="IPR023834">
    <property type="entry name" value="T7SS_pept_S8A_mycosin"/>
</dbReference>
<feature type="region of interest" description="Disordered" evidence="11">
    <location>
        <begin position="37"/>
        <end position="56"/>
    </location>
</feature>
<name>A0ABV9UCT3_9ACTN</name>
<dbReference type="PANTHER" id="PTHR43806:SF11">
    <property type="entry name" value="CEREVISIN-RELATED"/>
    <property type="match status" value="1"/>
</dbReference>
<feature type="region of interest" description="Disordered" evidence="11">
    <location>
        <begin position="280"/>
        <end position="329"/>
    </location>
</feature>
<keyword evidence="5 12" id="KW-0812">Transmembrane</keyword>
<evidence type="ECO:0000256" key="10">
    <source>
        <dbReference type="PROSITE-ProRule" id="PRU01240"/>
    </source>
</evidence>
<feature type="active site" description="Charge relay system" evidence="10">
    <location>
        <position position="56"/>
    </location>
</feature>
<dbReference type="PROSITE" id="PS00136">
    <property type="entry name" value="SUBTILASE_ASP"/>
    <property type="match status" value="1"/>
</dbReference>
<feature type="active site" description="Charge relay system" evidence="10">
    <location>
        <position position="21"/>
    </location>
</feature>
<evidence type="ECO:0000256" key="3">
    <source>
        <dbReference type="ARBA" id="ARBA00022475"/>
    </source>
</evidence>
<dbReference type="InterPro" id="IPR000209">
    <property type="entry name" value="Peptidase_S8/S53_dom"/>
</dbReference>
<dbReference type="SUPFAM" id="SSF52743">
    <property type="entry name" value="Subtilisin-like"/>
    <property type="match status" value="1"/>
</dbReference>
<dbReference type="GO" id="GO:0008233">
    <property type="term" value="F:peptidase activity"/>
    <property type="evidence" value="ECO:0007669"/>
    <property type="project" value="UniProtKB-KW"/>
</dbReference>
<comment type="subcellular location">
    <subcellularLocation>
        <location evidence="1">Cell membrane</location>
        <topology evidence="1">Single-pass membrane protein</topology>
    </subcellularLocation>
</comment>
<evidence type="ECO:0000256" key="9">
    <source>
        <dbReference type="ARBA" id="ARBA00023136"/>
    </source>
</evidence>
<evidence type="ECO:0000313" key="14">
    <source>
        <dbReference type="EMBL" id="MFC4954956.1"/>
    </source>
</evidence>
<reference evidence="15" key="1">
    <citation type="journal article" date="2019" name="Int. J. Syst. Evol. Microbiol.">
        <title>The Global Catalogue of Microorganisms (GCM) 10K type strain sequencing project: providing services to taxonomists for standard genome sequencing and annotation.</title>
        <authorList>
            <consortium name="The Broad Institute Genomics Platform"/>
            <consortium name="The Broad Institute Genome Sequencing Center for Infectious Disease"/>
            <person name="Wu L."/>
            <person name="Ma J."/>
        </authorList>
    </citation>
    <scope>NUCLEOTIDE SEQUENCE [LARGE SCALE GENOMIC DNA]</scope>
    <source>
        <strain evidence="15">CCM 7224</strain>
    </source>
</reference>
<keyword evidence="4 10" id="KW-0645">Protease</keyword>
<dbReference type="PANTHER" id="PTHR43806">
    <property type="entry name" value="PEPTIDASE S8"/>
    <property type="match status" value="1"/>
</dbReference>
<evidence type="ECO:0000256" key="11">
    <source>
        <dbReference type="SAM" id="MobiDB-lite"/>
    </source>
</evidence>
<gene>
    <name evidence="14" type="primary">mycP</name>
    <name evidence="14" type="ORF">ACFPFX_01405</name>
</gene>
<keyword evidence="15" id="KW-1185">Reference proteome</keyword>
<evidence type="ECO:0000313" key="15">
    <source>
        <dbReference type="Proteomes" id="UP001595834"/>
    </source>
</evidence>
<dbReference type="InterPro" id="IPR050131">
    <property type="entry name" value="Peptidase_S8_subtilisin-like"/>
</dbReference>
<evidence type="ECO:0000256" key="6">
    <source>
        <dbReference type="ARBA" id="ARBA00022801"/>
    </source>
</evidence>
<dbReference type="RefSeq" id="WP_344372468.1">
    <property type="nucleotide sequence ID" value="NZ_BAAASQ010000005.1"/>
</dbReference>
<protein>
    <submittedName>
        <fullName evidence="14">Type VII secretion-associated serine protease mycosin</fullName>
    </submittedName>
</protein>
<dbReference type="InterPro" id="IPR036852">
    <property type="entry name" value="Peptidase_S8/S53_dom_sf"/>
</dbReference>
<dbReference type="Pfam" id="PF00082">
    <property type="entry name" value="Peptidase_S8"/>
    <property type="match status" value="1"/>
</dbReference>
<keyword evidence="3" id="KW-1003">Cell membrane</keyword>
<sequence length="391" mass="40106">MKAEEMWRTSTGKGITVAVIDTGVDPTNADLRGQVLPGKDFAQDQPGDEHTDYDGHGTSMAGLIAGTGASHGGRGAFGLAPGTKILPIRMPKAGTAANQAEGDKRFHTIAPQAIRYAADQNAKVINLSLGRSEGSPQLTAAVKYALDKGALVFAAVGNSGNVGNEVEYPAATPGVVGVSAVGKDLRKTAESEYGPQVDLAAPGDDMVHACMSETGLCTSHGTSDATALASASAALIWSKHPTWTNNQVLRVMLNTVGAPTDGAKRNDSIGYGIVRPRVALENPGDPGPADVYPLPDLTPPAAPPASKPKGSSTESPAGHEAPPAAEAGESKASTYALPLGIGALALTGMLLGLWFLRARNRRAAAARAQVAAQNQGLGWPGHEGSDRTRSF</sequence>
<keyword evidence="6 10" id="KW-0378">Hydrolase</keyword>
<dbReference type="NCBIfam" id="TIGR03921">
    <property type="entry name" value="T7SS_mycosin"/>
    <property type="match status" value="1"/>
</dbReference>
<evidence type="ECO:0000256" key="4">
    <source>
        <dbReference type="ARBA" id="ARBA00022670"/>
    </source>
</evidence>
<feature type="region of interest" description="Disordered" evidence="11">
    <location>
        <begin position="372"/>
        <end position="391"/>
    </location>
</feature>
<evidence type="ECO:0000259" key="13">
    <source>
        <dbReference type="Pfam" id="PF00082"/>
    </source>
</evidence>
<keyword evidence="9 12" id="KW-0472">Membrane</keyword>
<dbReference type="PROSITE" id="PS51892">
    <property type="entry name" value="SUBTILASE"/>
    <property type="match status" value="1"/>
</dbReference>
<feature type="domain" description="Peptidase S8/S53" evidence="13">
    <location>
        <begin position="12"/>
        <end position="272"/>
    </location>
</feature>
<feature type="compositionally biased region" description="Pro residues" evidence="11">
    <location>
        <begin position="296"/>
        <end position="306"/>
    </location>
</feature>
<evidence type="ECO:0000256" key="2">
    <source>
        <dbReference type="ARBA" id="ARBA00011073"/>
    </source>
</evidence>
<dbReference type="EMBL" id="JBHSIZ010000002">
    <property type="protein sequence ID" value="MFC4954956.1"/>
    <property type="molecule type" value="Genomic_DNA"/>
</dbReference>
<evidence type="ECO:0000256" key="5">
    <source>
        <dbReference type="ARBA" id="ARBA00022692"/>
    </source>
</evidence>
<dbReference type="GO" id="GO:0006508">
    <property type="term" value="P:proteolysis"/>
    <property type="evidence" value="ECO:0007669"/>
    <property type="project" value="UniProtKB-KW"/>
</dbReference>
<feature type="transmembrane region" description="Helical" evidence="12">
    <location>
        <begin position="335"/>
        <end position="356"/>
    </location>
</feature>
<comment type="similarity">
    <text evidence="2 10">Belongs to the peptidase S8 family.</text>
</comment>
<dbReference type="PRINTS" id="PR00723">
    <property type="entry name" value="SUBTILISIN"/>
</dbReference>
<proteinExistence type="inferred from homology"/>
<organism evidence="14 15">
    <name type="scientific">Streptomyces mauvecolor</name>
    <dbReference type="NCBI Taxonomy" id="58345"/>
    <lineage>
        <taxon>Bacteria</taxon>
        <taxon>Bacillati</taxon>
        <taxon>Actinomycetota</taxon>
        <taxon>Actinomycetes</taxon>
        <taxon>Kitasatosporales</taxon>
        <taxon>Streptomycetaceae</taxon>
        <taxon>Streptomyces</taxon>
    </lineage>
</organism>
<evidence type="ECO:0000256" key="12">
    <source>
        <dbReference type="SAM" id="Phobius"/>
    </source>
</evidence>
<keyword evidence="7 10" id="KW-0720">Serine protease</keyword>
<evidence type="ECO:0000256" key="8">
    <source>
        <dbReference type="ARBA" id="ARBA00022989"/>
    </source>
</evidence>
<feature type="active site" description="Charge relay system" evidence="10">
    <location>
        <position position="223"/>
    </location>
</feature>
<accession>A0ABV9UCT3</accession>
<keyword evidence="8 12" id="KW-1133">Transmembrane helix</keyword>
<evidence type="ECO:0000256" key="1">
    <source>
        <dbReference type="ARBA" id="ARBA00004162"/>
    </source>
</evidence>
<comment type="caution">
    <text evidence="14">The sequence shown here is derived from an EMBL/GenBank/DDBJ whole genome shotgun (WGS) entry which is preliminary data.</text>
</comment>
<dbReference type="Proteomes" id="UP001595834">
    <property type="component" value="Unassembled WGS sequence"/>
</dbReference>
<dbReference type="Gene3D" id="3.40.50.200">
    <property type="entry name" value="Peptidase S8/S53 domain"/>
    <property type="match status" value="1"/>
</dbReference>
<dbReference type="InterPro" id="IPR023827">
    <property type="entry name" value="Peptidase_S8_Asp-AS"/>
</dbReference>